<gene>
    <name evidence="2" type="ORF">P3X46_011095</name>
</gene>
<evidence type="ECO:0000256" key="1">
    <source>
        <dbReference type="SAM" id="MobiDB-lite"/>
    </source>
</evidence>
<feature type="compositionally biased region" description="Basic and acidic residues" evidence="1">
    <location>
        <begin position="168"/>
        <end position="186"/>
    </location>
</feature>
<dbReference type="EMBL" id="JARPOI010000006">
    <property type="protein sequence ID" value="KAJ9179286.1"/>
    <property type="molecule type" value="Genomic_DNA"/>
</dbReference>
<evidence type="ECO:0000313" key="3">
    <source>
        <dbReference type="Proteomes" id="UP001174677"/>
    </source>
</evidence>
<sequence>MRGLKDEEKVMSPMFPRLHVNDTEKGGPRAPPRNKMALYEQLSIPSQRFSSGSSPMLPLPPNSLVPSMSSSHSGSDLHCSSIQQDKDQENQPCWNLSFSTHFQNVSEKQKKGTGLRNLKARESMWNQSDENSKMSEDFQDPVERSESVSLVQDKPSADVSSSPSGEVKSIESLERAHPSSNQEHRSSSVGVLKSFHGKNAHYQNFLAVQDKAVYKDNVLVEFAGVIDKENASKVRSETCSRLSLGVAIRSHNGIENGSINHEEKQQASFEVGNAERHDDVSETCTVDSISALDINPDDVVRVIGEKQFWKARRAIVNQQRVFTVQVFELHRIMKVQKLIAGSSDVFLEENICLGKAPLKSPLEKVPSENAIEQPPLIVKPKDGSHKQYASAEFADENAVGKLPLPSIHNETGKGHLTQQSNYNCHSEGVLPAPLAANTRPSPWYFPSHGNHWLFPVMSPSEGLVYKPYTGPSPSAAGFVVPVYGNFGPMSLTAGGGDFLNAAYGVPASHQQGIGILTSTPHLGQTYFPPYGMPVMTLSISGSAVERVSPFTGPQSKDNQLAVNFNFPHQSSYNMSSQVSRVISRVGKFQAPKESEVQGSTASSPSERPEGDALPLFPTEPTAQASDQNAQTIEPQTCVIRVVPHNRRSATESAARIFQSIQEERKHYD</sequence>
<keyword evidence="3" id="KW-1185">Reference proteome</keyword>
<feature type="region of interest" description="Disordered" evidence="1">
    <location>
        <begin position="1"/>
        <end position="86"/>
    </location>
</feature>
<feature type="region of interest" description="Disordered" evidence="1">
    <location>
        <begin position="125"/>
        <end position="189"/>
    </location>
</feature>
<feature type="compositionally biased region" description="Polar residues" evidence="1">
    <location>
        <begin position="596"/>
        <end position="605"/>
    </location>
</feature>
<dbReference type="Proteomes" id="UP001174677">
    <property type="component" value="Chromosome 6"/>
</dbReference>
<comment type="caution">
    <text evidence="2">The sequence shown here is derived from an EMBL/GenBank/DDBJ whole genome shotgun (WGS) entry which is preliminary data.</text>
</comment>
<accession>A0ABQ9MJL1</accession>
<evidence type="ECO:0000313" key="2">
    <source>
        <dbReference type="EMBL" id="KAJ9179286.1"/>
    </source>
</evidence>
<proteinExistence type="predicted"/>
<feature type="compositionally biased region" description="Low complexity" evidence="1">
    <location>
        <begin position="64"/>
        <end position="81"/>
    </location>
</feature>
<feature type="region of interest" description="Disordered" evidence="1">
    <location>
        <begin position="586"/>
        <end position="636"/>
    </location>
</feature>
<dbReference type="PANTHER" id="PTHR34281">
    <property type="entry name" value="PROTEIN EARLY FLOWERING 3"/>
    <property type="match status" value="1"/>
</dbReference>
<organism evidence="2 3">
    <name type="scientific">Hevea brasiliensis</name>
    <name type="common">Para rubber tree</name>
    <name type="synonym">Siphonia brasiliensis</name>
    <dbReference type="NCBI Taxonomy" id="3981"/>
    <lineage>
        <taxon>Eukaryota</taxon>
        <taxon>Viridiplantae</taxon>
        <taxon>Streptophyta</taxon>
        <taxon>Embryophyta</taxon>
        <taxon>Tracheophyta</taxon>
        <taxon>Spermatophyta</taxon>
        <taxon>Magnoliopsida</taxon>
        <taxon>eudicotyledons</taxon>
        <taxon>Gunneridae</taxon>
        <taxon>Pentapetalae</taxon>
        <taxon>rosids</taxon>
        <taxon>fabids</taxon>
        <taxon>Malpighiales</taxon>
        <taxon>Euphorbiaceae</taxon>
        <taxon>Crotonoideae</taxon>
        <taxon>Micrandreae</taxon>
        <taxon>Hevea</taxon>
    </lineage>
</organism>
<dbReference type="InterPro" id="IPR039319">
    <property type="entry name" value="ELF3-like"/>
</dbReference>
<dbReference type="PANTHER" id="PTHR34281:SF7">
    <property type="entry name" value="PROTEIN EARLY FLOWERING 3"/>
    <property type="match status" value="1"/>
</dbReference>
<evidence type="ECO:0008006" key="4">
    <source>
        <dbReference type="Google" id="ProtNLM"/>
    </source>
</evidence>
<protein>
    <recommendedName>
        <fullName evidence="4">Protein EARLY FLOWERING 3</fullName>
    </recommendedName>
</protein>
<name>A0ABQ9MJL1_HEVBR</name>
<feature type="compositionally biased region" description="Basic and acidic residues" evidence="1">
    <location>
        <begin position="130"/>
        <end position="146"/>
    </location>
</feature>
<feature type="compositionally biased region" description="Basic and acidic residues" evidence="1">
    <location>
        <begin position="1"/>
        <end position="10"/>
    </location>
</feature>
<feature type="compositionally biased region" description="Polar residues" evidence="1">
    <location>
        <begin position="620"/>
        <end position="634"/>
    </location>
</feature>
<reference evidence="2" key="1">
    <citation type="journal article" date="2023" name="Plant Biotechnol. J.">
        <title>Chromosome-level wild Hevea brasiliensis genome provides new tools for genomic-assisted breeding and valuable loci to elevate rubber yield.</title>
        <authorList>
            <person name="Cheng H."/>
            <person name="Song X."/>
            <person name="Hu Y."/>
            <person name="Wu T."/>
            <person name="Yang Q."/>
            <person name="An Z."/>
            <person name="Feng S."/>
            <person name="Deng Z."/>
            <person name="Wu W."/>
            <person name="Zeng X."/>
            <person name="Tu M."/>
            <person name="Wang X."/>
            <person name="Huang H."/>
        </authorList>
    </citation>
    <scope>NUCLEOTIDE SEQUENCE</scope>
    <source>
        <strain evidence="2">MT/VB/25A 57/8</strain>
    </source>
</reference>